<dbReference type="InterPro" id="IPR015876">
    <property type="entry name" value="Acyl-CoA_DS"/>
</dbReference>
<dbReference type="GO" id="GO:0016491">
    <property type="term" value="F:oxidoreductase activity"/>
    <property type="evidence" value="ECO:0007669"/>
    <property type="project" value="UniProtKB-KW"/>
</dbReference>
<keyword evidence="17" id="KW-1185">Reference proteome</keyword>
<protein>
    <recommendedName>
        <fullName evidence="15">Fatty acid desaturase domain-containing protein</fullName>
    </recommendedName>
</protein>
<evidence type="ECO:0000313" key="17">
    <source>
        <dbReference type="Proteomes" id="UP001627154"/>
    </source>
</evidence>
<evidence type="ECO:0000256" key="12">
    <source>
        <dbReference type="RuleBase" id="RU000581"/>
    </source>
</evidence>
<keyword evidence="3 12" id="KW-0444">Lipid biosynthesis</keyword>
<evidence type="ECO:0000256" key="8">
    <source>
        <dbReference type="ARBA" id="ARBA00023004"/>
    </source>
</evidence>
<dbReference type="Pfam" id="PF00487">
    <property type="entry name" value="FA_desaturase"/>
    <property type="match status" value="1"/>
</dbReference>
<proteinExistence type="inferred from homology"/>
<keyword evidence="11 12" id="KW-0275">Fatty acid biosynthesis</keyword>
<dbReference type="PRINTS" id="PR00075">
    <property type="entry name" value="FACDDSATRASE"/>
</dbReference>
<dbReference type="CDD" id="cd03505">
    <property type="entry name" value="Delta9-FADS-like"/>
    <property type="match status" value="1"/>
</dbReference>
<feature type="compositionally biased region" description="Basic and acidic residues" evidence="13">
    <location>
        <begin position="10"/>
        <end position="22"/>
    </location>
</feature>
<comment type="caution">
    <text evidence="16">The sequence shown here is derived from an EMBL/GenBank/DDBJ whole genome shotgun (WGS) entry which is preliminary data.</text>
</comment>
<evidence type="ECO:0000256" key="10">
    <source>
        <dbReference type="ARBA" id="ARBA00023136"/>
    </source>
</evidence>
<evidence type="ECO:0000256" key="3">
    <source>
        <dbReference type="ARBA" id="ARBA00022516"/>
    </source>
</evidence>
<sequence length="387" mass="44753">MAPNNVIVAEEEKSCNRRKENPEIASGRSNGHDPKKNHHRSSPSTTTTTITTTITNTDVNENVDKSAEAKKYVDGRQQDWWTFLRRDDIKWRNVILISVFHMIAVYGFLTAPYLTHWKTFIWAFLIGMAAAFGITGGIHRFWSHKAYKANTFLRIILMFCFVAAGQNSIHEWVRDHRVHHKFSETDADPHNSKRGFFFSHVGWLMMKKHPDVISKGKLIDMSDIEADPVAAFCERHFTLLKLMVCFVVPICVPVYCWDEDWYHATMFQLCRYVYVLNATWSVNSFAHFFGNKPYDRYIGPVENGFVSYVTFGEGWHNYHHTFPQDYRAAEIGGGRFNSTTTIIDLFAKLGWAYDLKEPSEQLIAKTIENRGDGTHCSSRDRNRARCE</sequence>
<keyword evidence="7 12" id="KW-0560">Oxidoreductase</keyword>
<gene>
    <name evidence="16" type="ORF">TKK_002637</name>
</gene>
<dbReference type="PANTHER" id="PTHR11351">
    <property type="entry name" value="ACYL-COA DESATURASE"/>
    <property type="match status" value="1"/>
</dbReference>
<dbReference type="Proteomes" id="UP001627154">
    <property type="component" value="Unassembled WGS sequence"/>
</dbReference>
<name>A0ABD2XJJ5_9HYME</name>
<keyword evidence="4 12" id="KW-0812">Transmembrane</keyword>
<evidence type="ECO:0000256" key="2">
    <source>
        <dbReference type="ARBA" id="ARBA00009295"/>
    </source>
</evidence>
<keyword evidence="8" id="KW-0408">Iron</keyword>
<keyword evidence="6 14" id="KW-1133">Transmembrane helix</keyword>
<evidence type="ECO:0000256" key="9">
    <source>
        <dbReference type="ARBA" id="ARBA00023098"/>
    </source>
</evidence>
<evidence type="ECO:0000313" key="16">
    <source>
        <dbReference type="EMBL" id="KAL3404997.1"/>
    </source>
</evidence>
<comment type="domain">
    <text evidence="12">The histidine box domains are involved in binding the catalytic metal ions.</text>
</comment>
<feature type="transmembrane region" description="Helical" evidence="14">
    <location>
        <begin position="120"/>
        <end position="139"/>
    </location>
</feature>
<keyword evidence="5" id="KW-0276">Fatty acid metabolism</keyword>
<dbReference type="InterPro" id="IPR009160">
    <property type="entry name" value="Acyl-CoA_deSatase_haem/ster-bd"/>
</dbReference>
<comment type="cofactor">
    <cofactor evidence="12">
        <name>Fe(2+)</name>
        <dbReference type="ChEBI" id="CHEBI:29033"/>
    </cofactor>
</comment>
<feature type="domain" description="Fatty acid desaturase" evidence="15">
    <location>
        <begin position="117"/>
        <end position="324"/>
    </location>
</feature>
<evidence type="ECO:0000256" key="13">
    <source>
        <dbReference type="SAM" id="MobiDB-lite"/>
    </source>
</evidence>
<evidence type="ECO:0000256" key="7">
    <source>
        <dbReference type="ARBA" id="ARBA00023002"/>
    </source>
</evidence>
<comment type="subcellular location">
    <subcellularLocation>
        <location evidence="1">Membrane</location>
        <topology evidence="1">Multi-pass membrane protein</topology>
    </subcellularLocation>
</comment>
<comment type="similarity">
    <text evidence="2 12">Belongs to the fatty acid desaturase type 1 family.</text>
</comment>
<evidence type="ECO:0000256" key="11">
    <source>
        <dbReference type="ARBA" id="ARBA00023160"/>
    </source>
</evidence>
<organism evidence="16 17">
    <name type="scientific">Trichogramma kaykai</name>
    <dbReference type="NCBI Taxonomy" id="54128"/>
    <lineage>
        <taxon>Eukaryota</taxon>
        <taxon>Metazoa</taxon>
        <taxon>Ecdysozoa</taxon>
        <taxon>Arthropoda</taxon>
        <taxon>Hexapoda</taxon>
        <taxon>Insecta</taxon>
        <taxon>Pterygota</taxon>
        <taxon>Neoptera</taxon>
        <taxon>Endopterygota</taxon>
        <taxon>Hymenoptera</taxon>
        <taxon>Apocrita</taxon>
        <taxon>Proctotrupomorpha</taxon>
        <taxon>Chalcidoidea</taxon>
        <taxon>Trichogrammatidae</taxon>
        <taxon>Trichogramma</taxon>
    </lineage>
</organism>
<dbReference type="GO" id="GO:0006633">
    <property type="term" value="P:fatty acid biosynthetic process"/>
    <property type="evidence" value="ECO:0007669"/>
    <property type="project" value="UniProtKB-KW"/>
</dbReference>
<evidence type="ECO:0000256" key="4">
    <source>
        <dbReference type="ARBA" id="ARBA00022692"/>
    </source>
</evidence>
<dbReference type="PIRSF" id="PIRSF000345">
    <property type="entry name" value="OLE1"/>
    <property type="match status" value="1"/>
</dbReference>
<dbReference type="AlphaFoldDB" id="A0ABD2XJJ5"/>
<dbReference type="EMBL" id="JBJJXI010000022">
    <property type="protein sequence ID" value="KAL3404997.1"/>
    <property type="molecule type" value="Genomic_DNA"/>
</dbReference>
<evidence type="ECO:0000256" key="5">
    <source>
        <dbReference type="ARBA" id="ARBA00022832"/>
    </source>
</evidence>
<evidence type="ECO:0000259" key="15">
    <source>
        <dbReference type="Pfam" id="PF00487"/>
    </source>
</evidence>
<evidence type="ECO:0000256" key="1">
    <source>
        <dbReference type="ARBA" id="ARBA00004141"/>
    </source>
</evidence>
<reference evidence="16 17" key="1">
    <citation type="journal article" date="2024" name="bioRxiv">
        <title>A reference genome for Trichogramma kaykai: A tiny desert-dwelling parasitoid wasp with competing sex-ratio distorters.</title>
        <authorList>
            <person name="Culotta J."/>
            <person name="Lindsey A.R."/>
        </authorList>
    </citation>
    <scope>NUCLEOTIDE SEQUENCE [LARGE SCALE GENOMIC DNA]</scope>
    <source>
        <strain evidence="16 17">KSX58</strain>
    </source>
</reference>
<keyword evidence="9" id="KW-0443">Lipid metabolism</keyword>
<keyword evidence="10 14" id="KW-0472">Membrane</keyword>
<dbReference type="InterPro" id="IPR005804">
    <property type="entry name" value="FA_desaturase_dom"/>
</dbReference>
<dbReference type="GO" id="GO:0016020">
    <property type="term" value="C:membrane"/>
    <property type="evidence" value="ECO:0007669"/>
    <property type="project" value="UniProtKB-SubCell"/>
</dbReference>
<dbReference type="PANTHER" id="PTHR11351:SF21">
    <property type="entry name" value="GH07782P"/>
    <property type="match status" value="1"/>
</dbReference>
<accession>A0ABD2XJJ5</accession>
<feature type="transmembrane region" description="Helical" evidence="14">
    <location>
        <begin position="94"/>
        <end position="114"/>
    </location>
</feature>
<feature type="region of interest" description="Disordered" evidence="13">
    <location>
        <begin position="1"/>
        <end position="51"/>
    </location>
</feature>
<evidence type="ECO:0000256" key="6">
    <source>
        <dbReference type="ARBA" id="ARBA00022989"/>
    </source>
</evidence>
<evidence type="ECO:0000256" key="14">
    <source>
        <dbReference type="SAM" id="Phobius"/>
    </source>
</evidence>